<dbReference type="SUPFAM" id="SSF52540">
    <property type="entry name" value="P-loop containing nucleoside triphosphate hydrolases"/>
    <property type="match status" value="1"/>
</dbReference>
<feature type="binding site" evidence="6">
    <location>
        <begin position="101"/>
        <end position="108"/>
    </location>
    <ligand>
        <name>ATP</name>
        <dbReference type="ChEBI" id="CHEBI:30616"/>
    </ligand>
</feature>
<dbReference type="Gene3D" id="1.20.58.530">
    <property type="match status" value="2"/>
</dbReference>
<dbReference type="InterPro" id="IPR001609">
    <property type="entry name" value="Myosin_head_motor_dom-like"/>
</dbReference>
<evidence type="ECO:0000256" key="2">
    <source>
        <dbReference type="ARBA" id="ARBA00022840"/>
    </source>
</evidence>
<dbReference type="Gene3D" id="3.40.850.10">
    <property type="entry name" value="Kinesin motor domain"/>
    <property type="match status" value="1"/>
</dbReference>
<reference evidence="9" key="1">
    <citation type="submission" date="2022-06" db="EMBL/GenBank/DDBJ databases">
        <authorList>
            <person name="Berger JAMES D."/>
            <person name="Berger JAMES D."/>
        </authorList>
    </citation>
    <scope>NUCLEOTIDE SEQUENCE [LARGE SCALE GENOMIC DNA]</scope>
</reference>
<proteinExistence type="inferred from homology"/>
<sequence length="1275" mass="143839">MAGSSKLADLLDLSTPSVSEVIQSLLNKYENSEIYTWLGRSILLSINPKYTSAQNYSCDNVNEFTEVSSYCWRKPHVFSVAEECLCQLARTGHNQSIIITGTSGSGKTEATKHILHYLAHKSSVKRRKQIAKTETHIENTILQSNPVLEALGNAQTQFNENSSRFGKYIRLIYDRNQILVGAKLQIYLLEKPRALFTPKSLHASFHIFRWFLESLSEEDRVQFCLNDCQYPRRQDYGDAENAEACKQSINDSNWSRLLEAFSSINIKDEKLHQFYKLLTVILLLNSVHFYSSGPVVNIDLNQGSTDPQIHSPQSSDSQQSQYFDDPAGIAVLTSDDIHKIKIAGKLLGIREGDALDHFPQQFLTRLVQAGGSTSSTSSQRSRRMTTYRCACTVTQAREQHNCFIKALYSSLFHFMVDSINKQLNSEDPDGPLNELGILDLFGFECLTVNSFEQYCINYANERLHQTFMRLAVTTAYEELDAEGLSDYPPPPPPPPLPPPPPHVSSSSSSSSSTLSRRIVHENTVEHKHRLDSSLALCESNILTLKDIEMNANLLEEVCLLNRVHSVNPLKLSSSSSSSSNPPLSHLDPREIDWINKIQTVFNAPNCSIHLYDSNKYIRSPCTIAKKTLQSISSSPSLSSSPRLIKRNPTLISSPSHSSSLLKNYPKADCDHFIVKHYGGLVSYSISGFVAKNLDRIPIHLLTWVKEEAFPLSAYDSENLIQVIINSAVETANQGINSSSISTPFNSSSSAPIPPLSSSSSSSLHSESPAKVVRSPLKQIHIHTNNNGNNNNNNNICAQNSSNVIMHSPSDIHGTKKLASPTNRRINTRRLNTVFGNFKSSLDQLLDVITSHNLFFIRCIRPDIPSENVVGQRITSPSLSPSYPPSPPSIDADYVKDQLVNSGVLAALEVLRSTYYARYAYDEFISEYRIFWQLTPNPPPASRLLESDLQLLNSWYLKLTHLPRSTVKRAPLNKLSRETSESSIQQQQQQFVLSLLTLGLNLSSVKPHKKSTIVNTTSTTNHNNSSMYSSHQIFSTFPIIYQFGRTRIHLTKCQFQHLINLKQFMLSMKAKVIQRFFKRYLKRKLAAKRIQRWWRRVLANRQFALEQYSTALAIPLCNESHNTDGGDDDDDDECDKDSLFDDNSTDDIQSTVLSSQGTAGEQEIQEAEIIGHPTSSSPCLYSVPESIDLPTRQRHIISRRYLPRSTSNRHHYPSETTFYSQYNNTTTMNVSSRDRHFKKQSNLLNYLIPFCYKSHFLKFYETLESVKGLLDIIYDQ</sequence>
<keyword evidence="9" id="KW-1185">Reference proteome</keyword>
<comment type="caution">
    <text evidence="6">Lacks conserved residue(s) required for the propagation of feature annotation.</text>
</comment>
<dbReference type="Gene3D" id="1.10.10.820">
    <property type="match status" value="1"/>
</dbReference>
<dbReference type="GO" id="GO:0016020">
    <property type="term" value="C:membrane"/>
    <property type="evidence" value="ECO:0007669"/>
    <property type="project" value="TreeGrafter"/>
</dbReference>
<dbReference type="Pfam" id="PF00063">
    <property type="entry name" value="Myosin_head"/>
    <property type="match status" value="2"/>
</dbReference>
<dbReference type="GO" id="GO:0007015">
    <property type="term" value="P:actin filament organization"/>
    <property type="evidence" value="ECO:0007669"/>
    <property type="project" value="TreeGrafter"/>
</dbReference>
<dbReference type="GO" id="GO:0000146">
    <property type="term" value="F:microfilament motor activity"/>
    <property type="evidence" value="ECO:0007669"/>
    <property type="project" value="TreeGrafter"/>
</dbReference>
<keyword evidence="5 6" id="KW-0009">Actin-binding</keyword>
<dbReference type="InterPro" id="IPR027417">
    <property type="entry name" value="P-loop_NTPase"/>
</dbReference>
<dbReference type="PANTHER" id="PTHR13140">
    <property type="entry name" value="MYOSIN"/>
    <property type="match status" value="1"/>
</dbReference>
<keyword evidence="1 6" id="KW-0547">Nucleotide-binding</keyword>
<keyword evidence="4 6" id="KW-0505">Motor protein</keyword>
<feature type="domain" description="Myosin motor" evidence="8">
    <location>
        <begin position="5"/>
        <end position="467"/>
    </location>
</feature>
<dbReference type="GO" id="GO:0005524">
    <property type="term" value="F:ATP binding"/>
    <property type="evidence" value="ECO:0007669"/>
    <property type="project" value="UniProtKB-UniRule"/>
</dbReference>
<feature type="compositionally biased region" description="Pro residues" evidence="7">
    <location>
        <begin position="487"/>
        <end position="502"/>
    </location>
</feature>
<accession>A0AA85JWP8</accession>
<feature type="region of interest" description="Disordered" evidence="7">
    <location>
        <begin position="481"/>
        <end position="516"/>
    </location>
</feature>
<feature type="compositionally biased region" description="Acidic residues" evidence="7">
    <location>
        <begin position="1124"/>
        <end position="1134"/>
    </location>
</feature>
<dbReference type="SMART" id="SM00242">
    <property type="entry name" value="MYSc"/>
    <property type="match status" value="1"/>
</dbReference>
<reference evidence="10" key="2">
    <citation type="submission" date="2023-11" db="UniProtKB">
        <authorList>
            <consortium name="WormBaseParasite"/>
        </authorList>
    </citation>
    <scope>IDENTIFICATION</scope>
</reference>
<dbReference type="Gene3D" id="1.20.120.720">
    <property type="entry name" value="Myosin VI head, motor domain, U50 subdomain"/>
    <property type="match status" value="1"/>
</dbReference>
<feature type="region of interest" description="Disordered" evidence="7">
    <location>
        <begin position="301"/>
        <end position="321"/>
    </location>
</feature>
<comment type="similarity">
    <text evidence="6">Belongs to the TRAFAC class myosin-kinesin ATPase superfamily. Myosin family.</text>
</comment>
<dbReference type="PROSITE" id="PS51456">
    <property type="entry name" value="MYOSIN_MOTOR"/>
    <property type="match status" value="1"/>
</dbReference>
<dbReference type="WBParaSite" id="TREG1_62280.1">
    <property type="protein sequence ID" value="TREG1_62280.1"/>
    <property type="gene ID" value="TREG1_62280"/>
</dbReference>
<dbReference type="InterPro" id="IPR036961">
    <property type="entry name" value="Kinesin_motor_dom_sf"/>
</dbReference>
<dbReference type="PRINTS" id="PR00193">
    <property type="entry name" value="MYOSINHEAVY"/>
</dbReference>
<organism evidence="9 10">
    <name type="scientific">Trichobilharzia regenti</name>
    <name type="common">Nasal bird schistosome</name>
    <dbReference type="NCBI Taxonomy" id="157069"/>
    <lineage>
        <taxon>Eukaryota</taxon>
        <taxon>Metazoa</taxon>
        <taxon>Spiralia</taxon>
        <taxon>Lophotrochozoa</taxon>
        <taxon>Platyhelminthes</taxon>
        <taxon>Trematoda</taxon>
        <taxon>Digenea</taxon>
        <taxon>Strigeidida</taxon>
        <taxon>Schistosomatoidea</taxon>
        <taxon>Schistosomatidae</taxon>
        <taxon>Trichobilharzia</taxon>
    </lineage>
</organism>
<protein>
    <recommendedName>
        <fullName evidence="8">Myosin motor domain-containing protein</fullName>
    </recommendedName>
</protein>
<feature type="region of interest" description="Disordered" evidence="7">
    <location>
        <begin position="1121"/>
        <end position="1147"/>
    </location>
</feature>
<evidence type="ECO:0000256" key="4">
    <source>
        <dbReference type="ARBA" id="ARBA00023175"/>
    </source>
</evidence>
<name>A0AA85JWP8_TRIRE</name>
<keyword evidence="3 6" id="KW-0518">Myosin</keyword>
<evidence type="ECO:0000313" key="10">
    <source>
        <dbReference type="WBParaSite" id="TREG1_62280.1"/>
    </source>
</evidence>
<evidence type="ECO:0000256" key="6">
    <source>
        <dbReference type="PROSITE-ProRule" id="PRU00782"/>
    </source>
</evidence>
<dbReference type="Proteomes" id="UP000050795">
    <property type="component" value="Unassembled WGS sequence"/>
</dbReference>
<dbReference type="GO" id="GO:0016459">
    <property type="term" value="C:myosin complex"/>
    <property type="evidence" value="ECO:0007669"/>
    <property type="project" value="UniProtKB-KW"/>
</dbReference>
<feature type="compositionally biased region" description="Low complexity" evidence="7">
    <location>
        <begin position="306"/>
        <end position="321"/>
    </location>
</feature>
<dbReference type="GO" id="GO:0005737">
    <property type="term" value="C:cytoplasm"/>
    <property type="evidence" value="ECO:0007669"/>
    <property type="project" value="TreeGrafter"/>
</dbReference>
<evidence type="ECO:0000256" key="7">
    <source>
        <dbReference type="SAM" id="MobiDB-lite"/>
    </source>
</evidence>
<feature type="compositionally biased region" description="Low complexity" evidence="7">
    <location>
        <begin position="503"/>
        <end position="512"/>
    </location>
</feature>
<evidence type="ECO:0000313" key="9">
    <source>
        <dbReference type="Proteomes" id="UP000050795"/>
    </source>
</evidence>
<dbReference type="GO" id="GO:0051015">
    <property type="term" value="F:actin filament binding"/>
    <property type="evidence" value="ECO:0007669"/>
    <property type="project" value="TreeGrafter"/>
</dbReference>
<dbReference type="PANTHER" id="PTHR13140:SF706">
    <property type="entry name" value="DILUTE CLASS UNCONVENTIONAL MYOSIN, ISOFORM C"/>
    <property type="match status" value="1"/>
</dbReference>
<evidence type="ECO:0000256" key="5">
    <source>
        <dbReference type="ARBA" id="ARBA00023203"/>
    </source>
</evidence>
<evidence type="ECO:0000256" key="1">
    <source>
        <dbReference type="ARBA" id="ARBA00022741"/>
    </source>
</evidence>
<dbReference type="CDD" id="cd00124">
    <property type="entry name" value="MYSc"/>
    <property type="match status" value="1"/>
</dbReference>
<evidence type="ECO:0000256" key="3">
    <source>
        <dbReference type="ARBA" id="ARBA00023123"/>
    </source>
</evidence>
<keyword evidence="2 6" id="KW-0067">ATP-binding</keyword>
<dbReference type="AlphaFoldDB" id="A0AA85JWP8"/>
<evidence type="ECO:0000259" key="8">
    <source>
        <dbReference type="PROSITE" id="PS51456"/>
    </source>
</evidence>